<dbReference type="AlphaFoldDB" id="A0A1M6MEQ9"/>
<proteinExistence type="inferred from homology"/>
<dbReference type="GO" id="GO:0047617">
    <property type="term" value="F:fatty acyl-CoA hydrolase activity"/>
    <property type="evidence" value="ECO:0007669"/>
    <property type="project" value="TreeGrafter"/>
</dbReference>
<reference evidence="3 4" key="1">
    <citation type="submission" date="2016-11" db="EMBL/GenBank/DDBJ databases">
        <authorList>
            <person name="Jaros S."/>
            <person name="Januszkiewicz K."/>
            <person name="Wedrychowicz H."/>
        </authorList>
    </citation>
    <scope>NUCLEOTIDE SEQUENCE [LARGE SCALE GENOMIC DNA]</scope>
    <source>
        <strain evidence="3 4">DSM 17477</strain>
    </source>
</reference>
<name>A0A1M6MEQ9_9FIRM</name>
<sequence length="140" mass="15714">MTNTKPEYESFPMQSYDKIRYGDTDSQGHVNNAAFTTFLETGRTELLLAVDVWKDVRPVYGLVNSNINLMAEINWPGTVEIGTGIKKIGNSSITFAHGLYQNGQMVALAETIIVQMDEKTRKSKPLSHETREALEKFLIS</sequence>
<dbReference type="CDD" id="cd00586">
    <property type="entry name" value="4HBT"/>
    <property type="match status" value="1"/>
</dbReference>
<protein>
    <submittedName>
        <fullName evidence="3">Acyl-CoA thioester hydrolase</fullName>
    </submittedName>
</protein>
<dbReference type="OrthoDB" id="9799036at2"/>
<dbReference type="STRING" id="1121476.SAMN02745751_03454"/>
<dbReference type="Proteomes" id="UP000184052">
    <property type="component" value="Unassembled WGS sequence"/>
</dbReference>
<dbReference type="InterPro" id="IPR050563">
    <property type="entry name" value="4-hydroxybenzoyl-CoA_TE"/>
</dbReference>
<keyword evidence="4" id="KW-1185">Reference proteome</keyword>
<gene>
    <name evidence="3" type="ORF">SAMN02745751_03454</name>
</gene>
<organism evidence="3 4">
    <name type="scientific">Dethiosulfatibacter aminovorans DSM 17477</name>
    <dbReference type="NCBI Taxonomy" id="1121476"/>
    <lineage>
        <taxon>Bacteria</taxon>
        <taxon>Bacillati</taxon>
        <taxon>Bacillota</taxon>
        <taxon>Tissierellia</taxon>
        <taxon>Dethiosulfatibacter</taxon>
    </lineage>
</organism>
<evidence type="ECO:0000256" key="2">
    <source>
        <dbReference type="ARBA" id="ARBA00022801"/>
    </source>
</evidence>
<evidence type="ECO:0000313" key="4">
    <source>
        <dbReference type="Proteomes" id="UP000184052"/>
    </source>
</evidence>
<dbReference type="PANTHER" id="PTHR31793">
    <property type="entry name" value="4-HYDROXYBENZOYL-COA THIOESTERASE FAMILY MEMBER"/>
    <property type="match status" value="1"/>
</dbReference>
<dbReference type="SUPFAM" id="SSF54637">
    <property type="entry name" value="Thioesterase/thiol ester dehydrase-isomerase"/>
    <property type="match status" value="1"/>
</dbReference>
<comment type="similarity">
    <text evidence="1">Belongs to the 4-hydroxybenzoyl-CoA thioesterase family.</text>
</comment>
<dbReference type="PANTHER" id="PTHR31793:SF27">
    <property type="entry name" value="NOVEL THIOESTERASE SUPERFAMILY DOMAIN AND SAPOSIN A-TYPE DOMAIN CONTAINING PROTEIN (0610012H03RIK)"/>
    <property type="match status" value="1"/>
</dbReference>
<dbReference type="Gene3D" id="3.10.129.10">
    <property type="entry name" value="Hotdog Thioesterase"/>
    <property type="match status" value="1"/>
</dbReference>
<dbReference type="InterPro" id="IPR029069">
    <property type="entry name" value="HotDog_dom_sf"/>
</dbReference>
<dbReference type="EMBL" id="FQZL01000041">
    <property type="protein sequence ID" value="SHJ81959.1"/>
    <property type="molecule type" value="Genomic_DNA"/>
</dbReference>
<dbReference type="Pfam" id="PF13279">
    <property type="entry name" value="4HBT_2"/>
    <property type="match status" value="1"/>
</dbReference>
<dbReference type="RefSeq" id="WP_073050804.1">
    <property type="nucleotide sequence ID" value="NZ_FQZL01000041.1"/>
</dbReference>
<accession>A0A1M6MEQ9</accession>
<evidence type="ECO:0000313" key="3">
    <source>
        <dbReference type="EMBL" id="SHJ81959.1"/>
    </source>
</evidence>
<keyword evidence="2 3" id="KW-0378">Hydrolase</keyword>
<evidence type="ECO:0000256" key="1">
    <source>
        <dbReference type="ARBA" id="ARBA00005953"/>
    </source>
</evidence>